<name>A0ABX0XMV7_9SPHN</name>
<dbReference type="RefSeq" id="WP_167954660.1">
    <property type="nucleotide sequence ID" value="NZ_JAATJE010000002.1"/>
</dbReference>
<dbReference type="EMBL" id="JAATJE010000002">
    <property type="protein sequence ID" value="NJC34575.1"/>
    <property type="molecule type" value="Genomic_DNA"/>
</dbReference>
<gene>
    <name evidence="1" type="ORF">GGR88_002089</name>
</gene>
<dbReference type="Proteomes" id="UP000734218">
    <property type="component" value="Unassembled WGS sequence"/>
</dbReference>
<protein>
    <recommendedName>
        <fullName evidence="3">DUF2490 domain-containing protein</fullName>
    </recommendedName>
</protein>
<accession>A0ABX0XMV7</accession>
<sequence length="212" mass="23325">MMLPVPAAASTDEQLWLNVTVQGPVAGPVVYFAEIQPRFGDGISTLDQRLLRGAAGLRLSDAVSVHQGYARVVTPQPTGPADREDRSFQQVSWSMGSIGRGRLSSRFRLEQRWRSDGRDTGWRARGQLRFAHPLDAGEAPVSALGWVEGFFHLNDTDWGTRTGFDRVRSFAGVELPMSGRSTIEAGYLNQVVRSGGDTTMQHVAALTLMLRR</sequence>
<evidence type="ECO:0000313" key="2">
    <source>
        <dbReference type="Proteomes" id="UP000734218"/>
    </source>
</evidence>
<reference evidence="1 2" key="1">
    <citation type="submission" date="2020-03" db="EMBL/GenBank/DDBJ databases">
        <title>Genomic Encyclopedia of Type Strains, Phase IV (KMG-IV): sequencing the most valuable type-strain genomes for metagenomic binning, comparative biology and taxonomic classification.</title>
        <authorList>
            <person name="Goeker M."/>
        </authorList>
    </citation>
    <scope>NUCLEOTIDE SEQUENCE [LARGE SCALE GENOMIC DNA]</scope>
    <source>
        <strain evidence="1 2">DSM 27651</strain>
    </source>
</reference>
<proteinExistence type="predicted"/>
<keyword evidence="2" id="KW-1185">Reference proteome</keyword>
<evidence type="ECO:0008006" key="3">
    <source>
        <dbReference type="Google" id="ProtNLM"/>
    </source>
</evidence>
<dbReference type="Pfam" id="PF10677">
    <property type="entry name" value="DUF2490"/>
    <property type="match status" value="1"/>
</dbReference>
<dbReference type="InterPro" id="IPR019619">
    <property type="entry name" value="DUF2490"/>
</dbReference>
<evidence type="ECO:0000313" key="1">
    <source>
        <dbReference type="EMBL" id="NJC34575.1"/>
    </source>
</evidence>
<comment type="caution">
    <text evidence="1">The sequence shown here is derived from an EMBL/GenBank/DDBJ whole genome shotgun (WGS) entry which is preliminary data.</text>
</comment>
<organism evidence="1 2">
    <name type="scientific">Sphingomonas jejuensis</name>
    <dbReference type="NCBI Taxonomy" id="904715"/>
    <lineage>
        <taxon>Bacteria</taxon>
        <taxon>Pseudomonadati</taxon>
        <taxon>Pseudomonadota</taxon>
        <taxon>Alphaproteobacteria</taxon>
        <taxon>Sphingomonadales</taxon>
        <taxon>Sphingomonadaceae</taxon>
        <taxon>Sphingomonas</taxon>
    </lineage>
</organism>